<protein>
    <submittedName>
        <fullName evidence="1">Uncharacterized protein</fullName>
    </submittedName>
</protein>
<dbReference type="Proteomes" id="UP001187192">
    <property type="component" value="Unassembled WGS sequence"/>
</dbReference>
<dbReference type="EMBL" id="BTGU01000087">
    <property type="protein sequence ID" value="GMN59450.1"/>
    <property type="molecule type" value="Genomic_DNA"/>
</dbReference>
<proteinExistence type="predicted"/>
<dbReference type="AlphaFoldDB" id="A0AA88J1A7"/>
<accession>A0AA88J1A7</accession>
<keyword evidence="2" id="KW-1185">Reference proteome</keyword>
<comment type="caution">
    <text evidence="1">The sequence shown here is derived from an EMBL/GenBank/DDBJ whole genome shotgun (WGS) entry which is preliminary data.</text>
</comment>
<evidence type="ECO:0000313" key="2">
    <source>
        <dbReference type="Proteomes" id="UP001187192"/>
    </source>
</evidence>
<sequence>MNPWLSPSPLSNTSLIHRHSTFSEHRAGDRRASLNYAKDLSISPSIDDCGVLTYRGSRQFLI</sequence>
<evidence type="ECO:0000313" key="1">
    <source>
        <dbReference type="EMBL" id="GMN59450.1"/>
    </source>
</evidence>
<name>A0AA88J1A7_FICCA</name>
<gene>
    <name evidence="1" type="ORF">TIFTF001_028545</name>
</gene>
<reference evidence="1" key="1">
    <citation type="submission" date="2023-07" db="EMBL/GenBank/DDBJ databases">
        <title>draft genome sequence of fig (Ficus carica).</title>
        <authorList>
            <person name="Takahashi T."/>
            <person name="Nishimura K."/>
        </authorList>
    </citation>
    <scope>NUCLEOTIDE SEQUENCE</scope>
</reference>
<organism evidence="1 2">
    <name type="scientific">Ficus carica</name>
    <name type="common">Common fig</name>
    <dbReference type="NCBI Taxonomy" id="3494"/>
    <lineage>
        <taxon>Eukaryota</taxon>
        <taxon>Viridiplantae</taxon>
        <taxon>Streptophyta</taxon>
        <taxon>Embryophyta</taxon>
        <taxon>Tracheophyta</taxon>
        <taxon>Spermatophyta</taxon>
        <taxon>Magnoliopsida</taxon>
        <taxon>eudicotyledons</taxon>
        <taxon>Gunneridae</taxon>
        <taxon>Pentapetalae</taxon>
        <taxon>rosids</taxon>
        <taxon>fabids</taxon>
        <taxon>Rosales</taxon>
        <taxon>Moraceae</taxon>
        <taxon>Ficeae</taxon>
        <taxon>Ficus</taxon>
    </lineage>
</organism>